<accession>A0ABN7BFH3</accession>
<gene>
    <name evidence="2" type="ORF">NTJ_14670</name>
</gene>
<sequence>MAEGPGIEETCPCGRRHCSPIGQHAPNYSRADHTGVPLRDRTPQRRKTTVQQDRACETCDDDAGTSLRHLRCILRLEHHSSRCFIYSRILPDVASQVTDQPPVYSPTT</sequence>
<evidence type="ECO:0000313" key="3">
    <source>
        <dbReference type="Proteomes" id="UP001307889"/>
    </source>
</evidence>
<dbReference type="Proteomes" id="UP001307889">
    <property type="component" value="Chromosome 13"/>
</dbReference>
<proteinExistence type="predicted"/>
<organism evidence="2 3">
    <name type="scientific">Nesidiocoris tenuis</name>
    <dbReference type="NCBI Taxonomy" id="355587"/>
    <lineage>
        <taxon>Eukaryota</taxon>
        <taxon>Metazoa</taxon>
        <taxon>Ecdysozoa</taxon>
        <taxon>Arthropoda</taxon>
        <taxon>Hexapoda</taxon>
        <taxon>Insecta</taxon>
        <taxon>Pterygota</taxon>
        <taxon>Neoptera</taxon>
        <taxon>Paraneoptera</taxon>
        <taxon>Hemiptera</taxon>
        <taxon>Heteroptera</taxon>
        <taxon>Panheteroptera</taxon>
        <taxon>Cimicomorpha</taxon>
        <taxon>Miridae</taxon>
        <taxon>Dicyphina</taxon>
        <taxon>Nesidiocoris</taxon>
    </lineage>
</organism>
<reference evidence="2 3" key="1">
    <citation type="submission" date="2023-09" db="EMBL/GenBank/DDBJ databases">
        <title>Nesidiocoris tenuis whole genome shotgun sequence.</title>
        <authorList>
            <person name="Shibata T."/>
            <person name="Shimoda M."/>
            <person name="Kobayashi T."/>
            <person name="Uehara T."/>
        </authorList>
    </citation>
    <scope>NUCLEOTIDE SEQUENCE [LARGE SCALE GENOMIC DNA]</scope>
    <source>
        <strain evidence="2 3">Japan</strain>
    </source>
</reference>
<keyword evidence="3" id="KW-1185">Reference proteome</keyword>
<dbReference type="EMBL" id="AP028921">
    <property type="protein sequence ID" value="BET01852.1"/>
    <property type="molecule type" value="Genomic_DNA"/>
</dbReference>
<protein>
    <submittedName>
        <fullName evidence="2">Uncharacterized protein</fullName>
    </submittedName>
</protein>
<evidence type="ECO:0000313" key="2">
    <source>
        <dbReference type="EMBL" id="BET01852.1"/>
    </source>
</evidence>
<name>A0ABN7BFH3_9HEMI</name>
<feature type="region of interest" description="Disordered" evidence="1">
    <location>
        <begin position="22"/>
        <end position="49"/>
    </location>
</feature>
<evidence type="ECO:0000256" key="1">
    <source>
        <dbReference type="SAM" id="MobiDB-lite"/>
    </source>
</evidence>
<feature type="compositionally biased region" description="Basic and acidic residues" evidence="1">
    <location>
        <begin position="30"/>
        <end position="43"/>
    </location>
</feature>